<evidence type="ECO:0000256" key="5">
    <source>
        <dbReference type="ARBA" id="ARBA00023136"/>
    </source>
</evidence>
<dbReference type="Pfam" id="PF01943">
    <property type="entry name" value="Polysacc_synt"/>
    <property type="match status" value="1"/>
</dbReference>
<protein>
    <submittedName>
        <fullName evidence="7">Putative repeat unit transporter</fullName>
    </submittedName>
</protein>
<evidence type="ECO:0000256" key="6">
    <source>
        <dbReference type="SAM" id="Phobius"/>
    </source>
</evidence>
<dbReference type="GO" id="GO:0005886">
    <property type="term" value="C:plasma membrane"/>
    <property type="evidence" value="ECO:0007669"/>
    <property type="project" value="UniProtKB-SubCell"/>
</dbReference>
<feature type="transmembrane region" description="Helical" evidence="6">
    <location>
        <begin position="42"/>
        <end position="62"/>
    </location>
</feature>
<gene>
    <name evidence="7" type="primary">dpsS</name>
</gene>
<organism evidence="7">
    <name type="scientific">Sphingomonas sp. ATCC 53159</name>
    <dbReference type="NCBI Taxonomy" id="194870"/>
    <lineage>
        <taxon>Bacteria</taxon>
        <taxon>Pseudomonadati</taxon>
        <taxon>Pseudomonadota</taxon>
        <taxon>Alphaproteobacteria</taxon>
        <taxon>Sphingomonadales</taxon>
        <taxon>Sphingomonadaceae</taxon>
        <taxon>Sphingomonas</taxon>
    </lineage>
</organism>
<reference evidence="7" key="1">
    <citation type="journal article" date="2008" name="J. Ind. Microbiol. Biotechnol.">
        <title>Identification and organization of genes for diutan polysaccharide synthesis from Sphingomonas sp. ATCC 53159.</title>
        <authorList>
            <person name="Coleman R.J."/>
            <person name="Patel Y.N."/>
            <person name="Harding N.E."/>
        </authorList>
    </citation>
    <scope>NUCLEOTIDE SEQUENCE</scope>
    <source>
        <strain evidence="7">ATCC 53159</strain>
    </source>
</reference>
<feature type="transmembrane region" description="Helical" evidence="6">
    <location>
        <begin position="105"/>
        <end position="126"/>
    </location>
</feature>
<evidence type="ECO:0000313" key="7">
    <source>
        <dbReference type="EMBL" id="ABW74878.1"/>
    </source>
</evidence>
<dbReference type="PANTHER" id="PTHR30250:SF26">
    <property type="entry name" value="PSMA PROTEIN"/>
    <property type="match status" value="1"/>
</dbReference>
<dbReference type="PANTHER" id="PTHR30250">
    <property type="entry name" value="PST FAMILY PREDICTED COLANIC ACID TRANSPORTER"/>
    <property type="match status" value="1"/>
</dbReference>
<keyword evidence="2" id="KW-1003">Cell membrane</keyword>
<evidence type="ECO:0000256" key="1">
    <source>
        <dbReference type="ARBA" id="ARBA00004651"/>
    </source>
</evidence>
<feature type="transmembrane region" description="Helical" evidence="6">
    <location>
        <begin position="82"/>
        <end position="99"/>
    </location>
</feature>
<evidence type="ECO:0000256" key="2">
    <source>
        <dbReference type="ARBA" id="ARBA00022475"/>
    </source>
</evidence>
<accession>B4XES7</accession>
<sequence length="350" mass="37181">INGALLGRHKFVLVNVSTVASSILFQLFPLVVAWMIGPDLRTLLIAALVGRAVPMIGMLPALYRNLLRGNTPRFHASEARFLIGYGGWASLTTVVATVLMMADRFLIGALLGPVAVTIYTAPLQLAQRVSLLPSALSAALFPRLPSATPAERMALQIRSLSLIMGGLTGMIGGGLLLAAPFLDLWIGKSLGHAGTPVALFLFFGAWWNALAIISFSGLQASGRPKASAIVQGAELLPVLIALYAGIRWGGVTGAAAVFLGRSALDFVLLTWQAGLLRQTVKQVSVCGAVLTVAMLVGATYRYSVPLWCVLSACCLVALAACSWWTLARQDKALLIGRLSRILPKQRQLDL</sequence>
<dbReference type="AlphaFoldDB" id="B4XES7"/>
<evidence type="ECO:0000256" key="4">
    <source>
        <dbReference type="ARBA" id="ARBA00022989"/>
    </source>
</evidence>
<feature type="transmembrane region" description="Helical" evidence="6">
    <location>
        <begin position="194"/>
        <end position="216"/>
    </location>
</feature>
<comment type="subcellular location">
    <subcellularLocation>
        <location evidence="1">Cell membrane</location>
        <topology evidence="1">Multi-pass membrane protein</topology>
    </subcellularLocation>
</comment>
<dbReference type="InterPro" id="IPR050833">
    <property type="entry name" value="Poly_Biosynth_Transport"/>
</dbReference>
<dbReference type="InterPro" id="IPR002797">
    <property type="entry name" value="Polysacc_synth"/>
</dbReference>
<keyword evidence="4 6" id="KW-1133">Transmembrane helix</keyword>
<feature type="transmembrane region" description="Helical" evidence="6">
    <location>
        <begin position="162"/>
        <end position="182"/>
    </location>
</feature>
<feature type="non-terminal residue" evidence="7">
    <location>
        <position position="1"/>
    </location>
</feature>
<feature type="transmembrane region" description="Helical" evidence="6">
    <location>
        <begin position="283"/>
        <end position="300"/>
    </location>
</feature>
<evidence type="ECO:0000256" key="3">
    <source>
        <dbReference type="ARBA" id="ARBA00022692"/>
    </source>
</evidence>
<name>B4XES7_9SPHN</name>
<proteinExistence type="predicted"/>
<keyword evidence="3 6" id="KW-0812">Transmembrane</keyword>
<dbReference type="EMBL" id="EU026118">
    <property type="protein sequence ID" value="ABW74878.1"/>
    <property type="molecule type" value="Genomic_DNA"/>
</dbReference>
<feature type="transmembrane region" description="Helical" evidence="6">
    <location>
        <begin position="306"/>
        <end position="327"/>
    </location>
</feature>
<feature type="transmembrane region" description="Helical" evidence="6">
    <location>
        <begin position="12"/>
        <end position="36"/>
    </location>
</feature>
<keyword evidence="5 6" id="KW-0472">Membrane</keyword>